<dbReference type="EMBL" id="BARU01028750">
    <property type="protein sequence ID" value="GAH74139.1"/>
    <property type="molecule type" value="Genomic_DNA"/>
</dbReference>
<comment type="caution">
    <text evidence="2">The sequence shown here is derived from an EMBL/GenBank/DDBJ whole genome shotgun (WGS) entry which is preliminary data.</text>
</comment>
<dbReference type="InterPro" id="IPR006099">
    <property type="entry name" value="MeMalonylCoA_mutase_a/b_cat"/>
</dbReference>
<gene>
    <name evidence="2" type="ORF">S03H2_45846</name>
</gene>
<evidence type="ECO:0000313" key="2">
    <source>
        <dbReference type="EMBL" id="GAH74139.1"/>
    </source>
</evidence>
<organism evidence="2">
    <name type="scientific">marine sediment metagenome</name>
    <dbReference type="NCBI Taxonomy" id="412755"/>
    <lineage>
        <taxon>unclassified sequences</taxon>
        <taxon>metagenomes</taxon>
        <taxon>ecological metagenomes</taxon>
    </lineage>
</organism>
<reference evidence="2" key="1">
    <citation type="journal article" date="2014" name="Front. Microbiol.">
        <title>High frequency of phylogenetically diverse reductive dehalogenase-homologous genes in deep subseafloor sedimentary metagenomes.</title>
        <authorList>
            <person name="Kawai M."/>
            <person name="Futagami T."/>
            <person name="Toyoda A."/>
            <person name="Takaki Y."/>
            <person name="Nishi S."/>
            <person name="Hori S."/>
            <person name="Arai W."/>
            <person name="Tsubouchi T."/>
            <person name="Morono Y."/>
            <person name="Uchiyama I."/>
            <person name="Ito T."/>
            <person name="Fujiyama A."/>
            <person name="Inagaki F."/>
            <person name="Takami H."/>
        </authorList>
    </citation>
    <scope>NUCLEOTIDE SEQUENCE</scope>
    <source>
        <strain evidence="2">Expedition CK06-06</strain>
    </source>
</reference>
<protein>
    <recommendedName>
        <fullName evidence="1">Methylmalonyl-CoA mutase alpha/beta chain catalytic domain-containing protein</fullName>
    </recommendedName>
</protein>
<dbReference type="GO" id="GO:0031419">
    <property type="term" value="F:cobalamin binding"/>
    <property type="evidence" value="ECO:0007669"/>
    <property type="project" value="InterPro"/>
</dbReference>
<dbReference type="SUPFAM" id="SSF51703">
    <property type="entry name" value="Cobalamin (vitamin B12)-dependent enzymes"/>
    <property type="match status" value="1"/>
</dbReference>
<evidence type="ECO:0000259" key="1">
    <source>
        <dbReference type="Pfam" id="PF01642"/>
    </source>
</evidence>
<proteinExistence type="predicted"/>
<dbReference type="Gene3D" id="3.20.20.240">
    <property type="entry name" value="Methylmalonyl-CoA mutase"/>
    <property type="match status" value="1"/>
</dbReference>
<dbReference type="Pfam" id="PF01642">
    <property type="entry name" value="MM_CoA_mutase"/>
    <property type="match status" value="1"/>
</dbReference>
<feature type="domain" description="Methylmalonyl-CoA mutase alpha/beta chain catalytic" evidence="1">
    <location>
        <begin position="4"/>
        <end position="47"/>
    </location>
</feature>
<dbReference type="InterPro" id="IPR016176">
    <property type="entry name" value="Cbl-dep_enz_cat"/>
</dbReference>
<dbReference type="AlphaFoldDB" id="X1J734"/>
<accession>X1J734</accession>
<name>X1J734_9ZZZZ</name>
<sequence>MIKSKNSLKQIQEDTTQDKNLIPAMVEAVKNYATLGEIVNVLKKVYGSFQSTKSF</sequence>
<dbReference type="GO" id="GO:0016866">
    <property type="term" value="F:intramolecular transferase activity"/>
    <property type="evidence" value="ECO:0007669"/>
    <property type="project" value="InterPro"/>
</dbReference>